<organism evidence="1 2">
    <name type="scientific">Bacteroides oleiciplenus YIT 12058</name>
    <dbReference type="NCBI Taxonomy" id="742727"/>
    <lineage>
        <taxon>Bacteria</taxon>
        <taxon>Pseudomonadati</taxon>
        <taxon>Bacteroidota</taxon>
        <taxon>Bacteroidia</taxon>
        <taxon>Bacteroidales</taxon>
        <taxon>Bacteroidaceae</taxon>
        <taxon>Bacteroides</taxon>
    </lineage>
</organism>
<accession>K9E6K0</accession>
<protein>
    <submittedName>
        <fullName evidence="1">Uncharacterized protein</fullName>
    </submittedName>
</protein>
<dbReference type="HOGENOM" id="CLU_2128487_0_0_10"/>
<proteinExistence type="predicted"/>
<dbReference type="eggNOG" id="COG4974">
    <property type="taxonomic scope" value="Bacteria"/>
</dbReference>
<dbReference type="EMBL" id="ADLF01000008">
    <property type="protein sequence ID" value="EKU91456.1"/>
    <property type="molecule type" value="Genomic_DNA"/>
</dbReference>
<evidence type="ECO:0000313" key="2">
    <source>
        <dbReference type="Proteomes" id="UP000009872"/>
    </source>
</evidence>
<evidence type="ECO:0000313" key="1">
    <source>
        <dbReference type="EMBL" id="EKU91456.1"/>
    </source>
</evidence>
<sequence>MSVRFSLFFLSLEHESIFSNMDNVQKQRENVVLHKEKRDGQNCIRIEHSNSQTIALLFAQDTEIKVDANSCAYMSASTFRLSAFYDRYSPHSYIDYSRVYIRHPKREYILPKV</sequence>
<reference evidence="1 2" key="1">
    <citation type="submission" date="2012-09" db="EMBL/GenBank/DDBJ databases">
        <title>The Genome Sequence of Bacteroides oleiciplenus YIT 12058.</title>
        <authorList>
            <consortium name="The Broad Institute Genome Sequencing Platform"/>
            <person name="Earl A."/>
            <person name="Ward D."/>
            <person name="Feldgarden M."/>
            <person name="Gevers D."/>
            <person name="Morotomi M."/>
            <person name="Walker B."/>
            <person name="Young S.K."/>
            <person name="Zeng Q."/>
            <person name="Gargeya S."/>
            <person name="Fitzgerald M."/>
            <person name="Haas B."/>
            <person name="Abouelleil A."/>
            <person name="Alvarado L."/>
            <person name="Arachchi H.M."/>
            <person name="Berlin A.M."/>
            <person name="Chapman S.B."/>
            <person name="Goldberg J."/>
            <person name="Griggs A."/>
            <person name="Gujja S."/>
            <person name="Hansen M."/>
            <person name="Howarth C."/>
            <person name="Imamovic A."/>
            <person name="Larimer J."/>
            <person name="McCowen C."/>
            <person name="Montmayeur A."/>
            <person name="Murphy C."/>
            <person name="Neiman D."/>
            <person name="Pearson M."/>
            <person name="Priest M."/>
            <person name="Roberts A."/>
            <person name="Saif S."/>
            <person name="Shea T."/>
            <person name="Sisk P."/>
            <person name="Sykes S."/>
            <person name="Wortman J."/>
            <person name="Nusbaum C."/>
            <person name="Birren B."/>
        </authorList>
    </citation>
    <scope>NUCLEOTIDE SEQUENCE [LARGE SCALE GENOMIC DNA]</scope>
    <source>
        <strain evidence="1 2">YIT 12058</strain>
    </source>
</reference>
<dbReference type="AlphaFoldDB" id="K9E6K0"/>
<dbReference type="STRING" id="742727.HMPREF9447_01646"/>
<name>K9E6K0_9BACE</name>
<dbReference type="Proteomes" id="UP000009872">
    <property type="component" value="Unassembled WGS sequence"/>
</dbReference>
<dbReference type="PATRIC" id="fig|742727.4.peg.1670"/>
<comment type="caution">
    <text evidence="1">The sequence shown here is derived from an EMBL/GenBank/DDBJ whole genome shotgun (WGS) entry which is preliminary data.</text>
</comment>
<gene>
    <name evidence="1" type="ORF">HMPREF9447_01646</name>
</gene>
<keyword evidence="2" id="KW-1185">Reference proteome</keyword>